<gene>
    <name evidence="3" type="ORF">NBZ79_07935</name>
</gene>
<proteinExistence type="inferred from homology"/>
<dbReference type="CDD" id="cd07814">
    <property type="entry name" value="SRPBCC_CalC_Aha1-like"/>
    <property type="match status" value="1"/>
</dbReference>
<dbReference type="SUPFAM" id="SSF55961">
    <property type="entry name" value="Bet v1-like"/>
    <property type="match status" value="1"/>
</dbReference>
<evidence type="ECO:0000256" key="1">
    <source>
        <dbReference type="ARBA" id="ARBA00006817"/>
    </source>
</evidence>
<evidence type="ECO:0000313" key="4">
    <source>
        <dbReference type="Proteomes" id="UP001056291"/>
    </source>
</evidence>
<dbReference type="InterPro" id="IPR023393">
    <property type="entry name" value="START-like_dom_sf"/>
</dbReference>
<reference evidence="3" key="1">
    <citation type="submission" date="2022-06" db="EMBL/GenBank/DDBJ databases">
        <title>Sneathiella actinostolidae sp. nov., isolated from a sea anemonein the Western Pacific Ocean.</title>
        <authorList>
            <person name="Wei M.J."/>
        </authorList>
    </citation>
    <scope>NUCLEOTIDE SEQUENCE</scope>
    <source>
        <strain evidence="3">PHK-P5</strain>
    </source>
</reference>
<dbReference type="Pfam" id="PF08327">
    <property type="entry name" value="AHSA1"/>
    <property type="match status" value="1"/>
</dbReference>
<evidence type="ECO:0000259" key="2">
    <source>
        <dbReference type="Pfam" id="PF08327"/>
    </source>
</evidence>
<name>A0ABY4WAW4_9PROT</name>
<protein>
    <submittedName>
        <fullName evidence="3">SRPBCC domain-containing protein</fullName>
    </submittedName>
</protein>
<dbReference type="Proteomes" id="UP001056291">
    <property type="component" value="Chromosome"/>
</dbReference>
<keyword evidence="4" id="KW-1185">Reference proteome</keyword>
<dbReference type="InterPro" id="IPR013538">
    <property type="entry name" value="ASHA1/2-like_C"/>
</dbReference>
<accession>A0ABY4WAW4</accession>
<dbReference type="EMBL" id="CP098747">
    <property type="protein sequence ID" value="USG62905.1"/>
    <property type="molecule type" value="Genomic_DNA"/>
</dbReference>
<organism evidence="3 4">
    <name type="scientific">Sneathiella marina</name>
    <dbReference type="NCBI Taxonomy" id="2950108"/>
    <lineage>
        <taxon>Bacteria</taxon>
        <taxon>Pseudomonadati</taxon>
        <taxon>Pseudomonadota</taxon>
        <taxon>Alphaproteobacteria</taxon>
        <taxon>Sneathiellales</taxon>
        <taxon>Sneathiellaceae</taxon>
        <taxon>Sneathiella</taxon>
    </lineage>
</organism>
<dbReference type="RefSeq" id="WP_251937172.1">
    <property type="nucleotide sequence ID" value="NZ_CP098747.1"/>
</dbReference>
<sequence>MNIQAVKPELHTLTLSHLFHVSADHLFDAWTNPALVAQWFGPSGFTLPNAEIDLVVGGSYHFLMQPPEGDPIVHQGVYTVINRPKQLAFTWLLENQSCEGTEGLHCETLVTLDFIEKGQKTELVVTHEGLPTKQSAEAHNFGWASSLDCLEEVIA</sequence>
<dbReference type="Gene3D" id="3.30.530.20">
    <property type="match status" value="1"/>
</dbReference>
<feature type="domain" description="Activator of Hsp90 ATPase homologue 1/2-like C-terminal" evidence="2">
    <location>
        <begin position="21"/>
        <end position="154"/>
    </location>
</feature>
<evidence type="ECO:0000313" key="3">
    <source>
        <dbReference type="EMBL" id="USG62905.1"/>
    </source>
</evidence>
<comment type="similarity">
    <text evidence="1">Belongs to the AHA1 family.</text>
</comment>